<reference evidence="10" key="2">
    <citation type="journal article" date="2007" name="Science">
        <title>Draft genome sequence of the sexually transmitted pathogen Trichomonas vaginalis.</title>
        <authorList>
            <person name="Carlton J.M."/>
            <person name="Hirt R.P."/>
            <person name="Silva J.C."/>
            <person name="Delcher A.L."/>
            <person name="Schatz M."/>
            <person name="Zhao Q."/>
            <person name="Wortman J.R."/>
            <person name="Bidwell S.L."/>
            <person name="Alsmark U.C.M."/>
            <person name="Besteiro S."/>
            <person name="Sicheritz-Ponten T."/>
            <person name="Noel C.J."/>
            <person name="Dacks J.B."/>
            <person name="Foster P.G."/>
            <person name="Simillion C."/>
            <person name="Van de Peer Y."/>
            <person name="Miranda-Saavedra D."/>
            <person name="Barton G.J."/>
            <person name="Westrop G.D."/>
            <person name="Mueller S."/>
            <person name="Dessi D."/>
            <person name="Fiori P.L."/>
            <person name="Ren Q."/>
            <person name="Paulsen I."/>
            <person name="Zhang H."/>
            <person name="Bastida-Corcuera F.D."/>
            <person name="Simoes-Barbosa A."/>
            <person name="Brown M.T."/>
            <person name="Hayes R.D."/>
            <person name="Mukherjee M."/>
            <person name="Okumura C.Y."/>
            <person name="Schneider R."/>
            <person name="Smith A.J."/>
            <person name="Vanacova S."/>
            <person name="Villalvazo M."/>
            <person name="Haas B.J."/>
            <person name="Pertea M."/>
            <person name="Feldblyum T.V."/>
            <person name="Utterback T.R."/>
            <person name="Shu C.L."/>
            <person name="Osoegawa K."/>
            <person name="de Jong P.J."/>
            <person name="Hrdy I."/>
            <person name="Horvathova L."/>
            <person name="Zubacova Z."/>
            <person name="Dolezal P."/>
            <person name="Malik S.B."/>
            <person name="Logsdon J.M. Jr."/>
            <person name="Henze K."/>
            <person name="Gupta A."/>
            <person name="Wang C.C."/>
            <person name="Dunne R.L."/>
            <person name="Upcroft J.A."/>
            <person name="Upcroft P."/>
            <person name="White O."/>
            <person name="Salzberg S.L."/>
            <person name="Tang P."/>
            <person name="Chiu C.-H."/>
            <person name="Lee Y.-S."/>
            <person name="Embley T.M."/>
            <person name="Coombs G.H."/>
            <person name="Mottram J.C."/>
            <person name="Tachezy J."/>
            <person name="Fraser-Liggett C.M."/>
            <person name="Johnson P.J."/>
        </authorList>
    </citation>
    <scope>NUCLEOTIDE SEQUENCE [LARGE SCALE GENOMIC DNA]</scope>
    <source>
        <strain evidence="10">G3</strain>
    </source>
</reference>
<dbReference type="OrthoDB" id="244190at2759"/>
<feature type="transmembrane region" description="Helical" evidence="8">
    <location>
        <begin position="269"/>
        <end position="287"/>
    </location>
</feature>
<keyword evidence="11" id="KW-1185">Reference proteome</keyword>
<feature type="coiled-coil region" evidence="6">
    <location>
        <begin position="70"/>
        <end position="118"/>
    </location>
</feature>
<dbReference type="SMR" id="A2EDW8"/>
<dbReference type="GO" id="GO:0012505">
    <property type="term" value="C:endomembrane system"/>
    <property type="evidence" value="ECO:0007669"/>
    <property type="project" value="UniProtKB-ARBA"/>
</dbReference>
<feature type="region of interest" description="Disordered" evidence="7">
    <location>
        <begin position="11"/>
        <end position="32"/>
    </location>
</feature>
<evidence type="ECO:0000256" key="3">
    <source>
        <dbReference type="ARBA" id="ARBA00022692"/>
    </source>
</evidence>
<evidence type="ECO:0000256" key="2">
    <source>
        <dbReference type="ARBA" id="ARBA00022448"/>
    </source>
</evidence>
<dbReference type="AlphaFoldDB" id="A2EDW8"/>
<dbReference type="InterPro" id="IPR000727">
    <property type="entry name" value="T_SNARE_dom"/>
</dbReference>
<dbReference type="OMA" id="ICEMERQ"/>
<evidence type="ECO:0000256" key="5">
    <source>
        <dbReference type="ARBA" id="ARBA00023136"/>
    </source>
</evidence>
<dbReference type="GO" id="GO:0016020">
    <property type="term" value="C:membrane"/>
    <property type="evidence" value="ECO:0007669"/>
    <property type="project" value="UniProtKB-SubCell"/>
</dbReference>
<dbReference type="FunFam" id="1.20.5.110:FF:000228">
    <property type="entry name" value="Uncharacterized protein"/>
    <property type="match status" value="1"/>
</dbReference>
<name>A2EDW8_TRIV3</name>
<dbReference type="PROSITE" id="PS50192">
    <property type="entry name" value="T_SNARE"/>
    <property type="match status" value="1"/>
</dbReference>
<dbReference type="VEuPathDB" id="TrichDB:TVAGG3_0948290"/>
<evidence type="ECO:0000313" key="11">
    <source>
        <dbReference type="Proteomes" id="UP000001542"/>
    </source>
</evidence>
<evidence type="ECO:0000256" key="7">
    <source>
        <dbReference type="SAM" id="MobiDB-lite"/>
    </source>
</evidence>
<dbReference type="EMBL" id="DS113363">
    <property type="protein sequence ID" value="EAY09184.1"/>
    <property type="molecule type" value="Genomic_DNA"/>
</dbReference>
<dbReference type="PANTHER" id="PTHR12791">
    <property type="entry name" value="GOLGI SNARE BET1-RELATED"/>
    <property type="match status" value="1"/>
</dbReference>
<organism evidence="10 11">
    <name type="scientific">Trichomonas vaginalis (strain ATCC PRA-98 / G3)</name>
    <dbReference type="NCBI Taxonomy" id="412133"/>
    <lineage>
        <taxon>Eukaryota</taxon>
        <taxon>Metamonada</taxon>
        <taxon>Parabasalia</taxon>
        <taxon>Trichomonadida</taxon>
        <taxon>Trichomonadidae</taxon>
        <taxon>Trichomonas</taxon>
    </lineage>
</organism>
<proteinExistence type="predicted"/>
<keyword evidence="6" id="KW-0175">Coiled coil</keyword>
<dbReference type="SUPFAM" id="SSF58038">
    <property type="entry name" value="SNARE fusion complex"/>
    <property type="match status" value="1"/>
</dbReference>
<dbReference type="eggNOG" id="ENOG502S92F">
    <property type="taxonomic scope" value="Eukaryota"/>
</dbReference>
<keyword evidence="5 8" id="KW-0472">Membrane</keyword>
<gene>
    <name evidence="10" type="ORF">TVAG_363990</name>
</gene>
<evidence type="ECO:0000313" key="10">
    <source>
        <dbReference type="EMBL" id="EAY09184.1"/>
    </source>
</evidence>
<evidence type="ECO:0000256" key="4">
    <source>
        <dbReference type="ARBA" id="ARBA00022989"/>
    </source>
</evidence>
<dbReference type="RefSeq" id="XP_001321407.1">
    <property type="nucleotide sequence ID" value="XM_001321372.1"/>
</dbReference>
<evidence type="ECO:0000256" key="8">
    <source>
        <dbReference type="SAM" id="Phobius"/>
    </source>
</evidence>
<dbReference type="Gene3D" id="1.20.5.110">
    <property type="match status" value="1"/>
</dbReference>
<dbReference type="InParanoid" id="A2EDW8"/>
<dbReference type="Proteomes" id="UP000001542">
    <property type="component" value="Unassembled WGS sequence"/>
</dbReference>
<comment type="subcellular location">
    <subcellularLocation>
        <location evidence="1">Membrane</location>
        <topology evidence="1">Single-pass membrane protein</topology>
    </subcellularLocation>
</comment>
<reference evidence="10" key="1">
    <citation type="submission" date="2006-10" db="EMBL/GenBank/DDBJ databases">
        <authorList>
            <person name="Amadeo P."/>
            <person name="Zhao Q."/>
            <person name="Wortman J."/>
            <person name="Fraser-Liggett C."/>
            <person name="Carlton J."/>
        </authorList>
    </citation>
    <scope>NUCLEOTIDE SEQUENCE</scope>
    <source>
        <strain evidence="10">G3</strain>
    </source>
</reference>
<feature type="domain" description="T-SNARE coiled-coil homology" evidence="9">
    <location>
        <begin position="193"/>
        <end position="255"/>
    </location>
</feature>
<sequence>MAELEKLLNRAKEMAKATGSADGKKDGEGDEELDEFTKLKNEICEMERQTRLDIKARDEFAEAIGTRDQKAEIVKQTSQIRNKIKEMRNKVDQLRQMVADQEEQLRKKNKTSEGLQNRKKLCDLCDARIDECERWAKGHSFVSAKDDPKKRALLKGANFDDTATPQLAHFVPSPTESEYEEIAGIEDWRLQINKNEQEIDQKLDQLVEGTSALVHIANQLHDEYEILGRMTDEVDEKMDKVDAKLESTNERVNALLEKVGGCSNCCIDIFLVLVILACLYFIASKFIKI</sequence>
<evidence type="ECO:0000256" key="1">
    <source>
        <dbReference type="ARBA" id="ARBA00004167"/>
    </source>
</evidence>
<dbReference type="CDD" id="cd15841">
    <property type="entry name" value="SNARE_Qc"/>
    <property type="match status" value="1"/>
</dbReference>
<keyword evidence="4 8" id="KW-1133">Transmembrane helix</keyword>
<evidence type="ECO:0000259" key="9">
    <source>
        <dbReference type="PROSITE" id="PS50192"/>
    </source>
</evidence>
<keyword evidence="2" id="KW-0813">Transport</keyword>
<dbReference type="GO" id="GO:0005737">
    <property type="term" value="C:cytoplasm"/>
    <property type="evidence" value="ECO:0007669"/>
    <property type="project" value="UniProtKB-ARBA"/>
</dbReference>
<dbReference type="KEGG" id="tva:4767100"/>
<dbReference type="STRING" id="5722.A2EDW8"/>
<protein>
    <recommendedName>
        <fullName evidence="9">t-SNARE coiled-coil homology domain-containing protein</fullName>
    </recommendedName>
</protein>
<accession>A2EDW8</accession>
<dbReference type="VEuPathDB" id="TrichDB:TVAG_363990"/>
<evidence type="ECO:0000256" key="6">
    <source>
        <dbReference type="SAM" id="Coils"/>
    </source>
</evidence>
<keyword evidence="3 8" id="KW-0812">Transmembrane</keyword>